<dbReference type="EMBL" id="KQ258436">
    <property type="protein sequence ID" value="KOM28560.1"/>
    <property type="molecule type" value="Genomic_DNA"/>
</dbReference>
<dbReference type="AlphaFoldDB" id="A0A0L9TD75"/>
<evidence type="ECO:0000313" key="2">
    <source>
        <dbReference type="Proteomes" id="UP000053144"/>
    </source>
</evidence>
<accession>A0A0L9TD75</accession>
<dbReference type="Proteomes" id="UP000053144">
    <property type="component" value="Unassembled WGS sequence"/>
</dbReference>
<protein>
    <submittedName>
        <fullName evidence="1">Uncharacterized protein</fullName>
    </submittedName>
</protein>
<organism evidence="1 2">
    <name type="scientific">Phaseolus angularis</name>
    <name type="common">Azuki bean</name>
    <name type="synonym">Vigna angularis</name>
    <dbReference type="NCBI Taxonomy" id="3914"/>
    <lineage>
        <taxon>Eukaryota</taxon>
        <taxon>Viridiplantae</taxon>
        <taxon>Streptophyta</taxon>
        <taxon>Embryophyta</taxon>
        <taxon>Tracheophyta</taxon>
        <taxon>Spermatophyta</taxon>
        <taxon>Magnoliopsida</taxon>
        <taxon>eudicotyledons</taxon>
        <taxon>Gunneridae</taxon>
        <taxon>Pentapetalae</taxon>
        <taxon>rosids</taxon>
        <taxon>fabids</taxon>
        <taxon>Fabales</taxon>
        <taxon>Fabaceae</taxon>
        <taxon>Papilionoideae</taxon>
        <taxon>50 kb inversion clade</taxon>
        <taxon>NPAAA clade</taxon>
        <taxon>indigoferoid/millettioid clade</taxon>
        <taxon>Phaseoleae</taxon>
        <taxon>Vigna</taxon>
    </lineage>
</organism>
<evidence type="ECO:0000313" key="1">
    <source>
        <dbReference type="EMBL" id="KOM28560.1"/>
    </source>
</evidence>
<sequence length="71" mass="8097">MWTKLSWRFILMFRECSSSSRGDYYITGCTNVVATQNSYGPDNGEALLEETLEEGILEEENLVDVEVKAEQ</sequence>
<gene>
    <name evidence="1" type="ORF">LR48_Vigan549s011500</name>
</gene>
<reference evidence="2" key="1">
    <citation type="journal article" date="2015" name="Proc. Natl. Acad. Sci. U.S.A.">
        <title>Genome sequencing of adzuki bean (Vigna angularis) provides insight into high starch and low fat accumulation and domestication.</title>
        <authorList>
            <person name="Yang K."/>
            <person name="Tian Z."/>
            <person name="Chen C."/>
            <person name="Luo L."/>
            <person name="Zhao B."/>
            <person name="Wang Z."/>
            <person name="Yu L."/>
            <person name="Li Y."/>
            <person name="Sun Y."/>
            <person name="Li W."/>
            <person name="Chen Y."/>
            <person name="Li Y."/>
            <person name="Zhang Y."/>
            <person name="Ai D."/>
            <person name="Zhao J."/>
            <person name="Shang C."/>
            <person name="Ma Y."/>
            <person name="Wu B."/>
            <person name="Wang M."/>
            <person name="Gao L."/>
            <person name="Sun D."/>
            <person name="Zhang P."/>
            <person name="Guo F."/>
            <person name="Wang W."/>
            <person name="Li Y."/>
            <person name="Wang J."/>
            <person name="Varshney R.K."/>
            <person name="Wang J."/>
            <person name="Ling H.Q."/>
            <person name="Wan P."/>
        </authorList>
    </citation>
    <scope>NUCLEOTIDE SEQUENCE</scope>
    <source>
        <strain evidence="2">cv. Jingnong 6</strain>
    </source>
</reference>
<proteinExistence type="predicted"/>
<name>A0A0L9TD75_PHAAN</name>
<dbReference type="Gramene" id="KOM28560">
    <property type="protein sequence ID" value="KOM28560"/>
    <property type="gene ID" value="LR48_Vigan549s011500"/>
</dbReference>